<organism evidence="9 10">
    <name type="scientific">Desmospora activa DSM 45169</name>
    <dbReference type="NCBI Taxonomy" id="1121389"/>
    <lineage>
        <taxon>Bacteria</taxon>
        <taxon>Bacillati</taxon>
        <taxon>Bacillota</taxon>
        <taxon>Bacilli</taxon>
        <taxon>Bacillales</taxon>
        <taxon>Thermoactinomycetaceae</taxon>
        <taxon>Desmospora</taxon>
    </lineage>
</organism>
<dbReference type="PANTHER" id="PTHR11575:SF24">
    <property type="entry name" value="5'-NUCLEOTIDASE"/>
    <property type="match status" value="1"/>
</dbReference>
<keyword evidence="5" id="KW-0572">Peptidoglycan-anchor</keyword>
<comment type="caution">
    <text evidence="9">The sequence shown here is derived from an EMBL/GenBank/DDBJ whole genome shotgun (WGS) entry which is preliminary data.</text>
</comment>
<evidence type="ECO:0000313" key="10">
    <source>
        <dbReference type="Proteomes" id="UP000241639"/>
    </source>
</evidence>
<dbReference type="Proteomes" id="UP000241639">
    <property type="component" value="Unassembled WGS sequence"/>
</dbReference>
<dbReference type="InterPro" id="IPR006146">
    <property type="entry name" value="5'-Nucleotdase_CS"/>
</dbReference>
<dbReference type="SUPFAM" id="SSF55816">
    <property type="entry name" value="5'-nucleotidase (syn. UDP-sugar hydrolase), C-terminal domain"/>
    <property type="match status" value="1"/>
</dbReference>
<dbReference type="FunFam" id="3.60.21.10:FF:000052">
    <property type="entry name" value="Endonuclease YhcR"/>
    <property type="match status" value="1"/>
</dbReference>
<dbReference type="InterPro" id="IPR036907">
    <property type="entry name" value="5'-Nucleotdase_C_sf"/>
</dbReference>
<evidence type="ECO:0000313" key="9">
    <source>
        <dbReference type="EMBL" id="PTM57538.1"/>
    </source>
</evidence>
<keyword evidence="6" id="KW-0378">Hydrolase</keyword>
<proteinExistence type="inferred from homology"/>
<dbReference type="PANTHER" id="PTHR11575">
    <property type="entry name" value="5'-NUCLEOTIDASE-RELATED"/>
    <property type="match status" value="1"/>
</dbReference>
<evidence type="ECO:0000256" key="3">
    <source>
        <dbReference type="ARBA" id="ARBA00022525"/>
    </source>
</evidence>
<feature type="domain" description="Calcineurin-like phosphoesterase" evidence="7">
    <location>
        <begin position="37"/>
        <end position="269"/>
    </location>
</feature>
<protein>
    <submittedName>
        <fullName evidence="9">5'-nucleotidase</fullName>
    </submittedName>
</protein>
<dbReference type="InterPro" id="IPR008334">
    <property type="entry name" value="5'-Nucleotdase_C"/>
</dbReference>
<dbReference type="InterPro" id="IPR006179">
    <property type="entry name" value="5_nucleotidase/apyrase"/>
</dbReference>
<dbReference type="InterPro" id="IPR029052">
    <property type="entry name" value="Metallo-depent_PP-like"/>
</dbReference>
<comment type="subcellular location">
    <subcellularLocation>
        <location evidence="1">Secreted</location>
        <location evidence="1">Cell wall</location>
        <topology evidence="1">Peptidoglycan-anchor</topology>
    </subcellularLocation>
</comment>
<evidence type="ECO:0000256" key="5">
    <source>
        <dbReference type="ARBA" id="ARBA00023088"/>
    </source>
</evidence>
<dbReference type="GO" id="GO:0030288">
    <property type="term" value="C:outer membrane-bounded periplasmic space"/>
    <property type="evidence" value="ECO:0007669"/>
    <property type="project" value="TreeGrafter"/>
</dbReference>
<dbReference type="FunFam" id="3.90.780.10:FF:000004">
    <property type="entry name" value="UDP-sugar hydrolase, putative"/>
    <property type="match status" value="1"/>
</dbReference>
<dbReference type="Gene3D" id="3.90.780.10">
    <property type="entry name" value="5'-Nucleotidase, C-terminal domain"/>
    <property type="match status" value="1"/>
</dbReference>
<dbReference type="PRINTS" id="PR01607">
    <property type="entry name" value="APYRASEFAMLY"/>
</dbReference>
<keyword evidence="3" id="KW-0964">Secreted</keyword>
<comment type="similarity">
    <text evidence="6">Belongs to the 5'-nucleotidase family.</text>
</comment>
<evidence type="ECO:0000259" key="7">
    <source>
        <dbReference type="Pfam" id="PF00149"/>
    </source>
</evidence>
<dbReference type="Pfam" id="PF02872">
    <property type="entry name" value="5_nucleotid_C"/>
    <property type="match status" value="1"/>
</dbReference>
<dbReference type="EMBL" id="PZZP01000001">
    <property type="protein sequence ID" value="PTM57538.1"/>
    <property type="molecule type" value="Genomic_DNA"/>
</dbReference>
<dbReference type="SUPFAM" id="SSF56300">
    <property type="entry name" value="Metallo-dependent phosphatases"/>
    <property type="match status" value="1"/>
</dbReference>
<reference evidence="9 10" key="1">
    <citation type="submission" date="2018-04" db="EMBL/GenBank/DDBJ databases">
        <title>Genomic Encyclopedia of Archaeal and Bacterial Type Strains, Phase II (KMG-II): from individual species to whole genera.</title>
        <authorList>
            <person name="Goeker M."/>
        </authorList>
    </citation>
    <scope>NUCLEOTIDE SEQUENCE [LARGE SCALE GENOMIC DNA]</scope>
    <source>
        <strain evidence="9 10">DSM 45169</strain>
    </source>
</reference>
<dbReference type="GO" id="GO:0008768">
    <property type="term" value="F:UDP-sugar diphosphatase activity"/>
    <property type="evidence" value="ECO:0007669"/>
    <property type="project" value="TreeGrafter"/>
</dbReference>
<feature type="chain" id="PRO_5039751659" evidence="6">
    <location>
        <begin position="26"/>
        <end position="529"/>
    </location>
</feature>
<accession>A0A2T4Z6N2</accession>
<evidence type="ECO:0000256" key="4">
    <source>
        <dbReference type="ARBA" id="ARBA00022729"/>
    </source>
</evidence>
<sequence length="529" mass="57759">MKRKWGNIFLAVLLGVALLVSPATLAEAAKGPKPVDLKILAINDLHGQLNVSQQIGNDRAGRADYLAAYLKKHEQEGQNVLKVHQGDIVGASAPVSALLQDEPTIEILNELKFDLGTVGNHEFDEGVDEMMRLINGGHHEKTGDFAGADFPYTVANVVWKDSGKTILPSHSIKRVEGIPVGFIGVVTTTTPSIVSPDGVKDVKFLDEAESINREVKKLQKKGVKAIVVLAHEGGSQDRETSELSGPVVDIAEKVDDEVDVILAGHSHTYMNGTVDDKLIVQAYSGGTAFADVDLQLDRRSKDIVNKKAEVVTTYHSGIEPDPRIADMIAAYEEKVAPIINEEIAEAKETITREQNNAGESALGNLVADSQRQYMETDFAFMNPGGIRADIEAGTVTWGDLYTVQPFGNDLVTMTLTGEQIKRLLEQQWQPDRPRFLQISGLTYTYDDSRSQGDRVLEIKKEDGTPLEDDATYTVTANSFIATGGDNFTVFSEATDQVTGPVDLDALIDYAKKLPQPISYEIEDRIQKAN</sequence>
<feature type="domain" description="5'-Nucleotidase C-terminal" evidence="8">
    <location>
        <begin position="343"/>
        <end position="492"/>
    </location>
</feature>
<dbReference type="RefSeq" id="WP_107724434.1">
    <property type="nucleotide sequence ID" value="NZ_PZZP01000001.1"/>
</dbReference>
<dbReference type="PROSITE" id="PS00785">
    <property type="entry name" value="5_NUCLEOTIDASE_1"/>
    <property type="match status" value="1"/>
</dbReference>
<dbReference type="AlphaFoldDB" id="A0A2T4Z6N2"/>
<dbReference type="GO" id="GO:0000166">
    <property type="term" value="F:nucleotide binding"/>
    <property type="evidence" value="ECO:0007669"/>
    <property type="project" value="UniProtKB-KW"/>
</dbReference>
<keyword evidence="4 6" id="KW-0732">Signal</keyword>
<dbReference type="InterPro" id="IPR004843">
    <property type="entry name" value="Calcineurin-like_PHP"/>
</dbReference>
<gene>
    <name evidence="9" type="ORF">C8J48_0086</name>
</gene>
<dbReference type="GO" id="GO:0009166">
    <property type="term" value="P:nucleotide catabolic process"/>
    <property type="evidence" value="ECO:0007669"/>
    <property type="project" value="InterPro"/>
</dbReference>
<evidence type="ECO:0000256" key="6">
    <source>
        <dbReference type="RuleBase" id="RU362119"/>
    </source>
</evidence>
<evidence type="ECO:0000256" key="1">
    <source>
        <dbReference type="ARBA" id="ARBA00004168"/>
    </source>
</evidence>
<dbReference type="Gene3D" id="3.60.21.10">
    <property type="match status" value="1"/>
</dbReference>
<evidence type="ECO:0000259" key="8">
    <source>
        <dbReference type="Pfam" id="PF02872"/>
    </source>
</evidence>
<name>A0A2T4Z6N2_9BACL</name>
<dbReference type="PROSITE" id="PS00786">
    <property type="entry name" value="5_NUCLEOTIDASE_2"/>
    <property type="match status" value="1"/>
</dbReference>
<dbReference type="Pfam" id="PF00149">
    <property type="entry name" value="Metallophos"/>
    <property type="match status" value="1"/>
</dbReference>
<dbReference type="OrthoDB" id="9801679at2"/>
<keyword evidence="6" id="KW-0547">Nucleotide-binding</keyword>
<evidence type="ECO:0000256" key="2">
    <source>
        <dbReference type="ARBA" id="ARBA00022512"/>
    </source>
</evidence>
<keyword evidence="10" id="KW-1185">Reference proteome</keyword>
<keyword evidence="2" id="KW-0134">Cell wall</keyword>
<dbReference type="GO" id="GO:0046872">
    <property type="term" value="F:metal ion binding"/>
    <property type="evidence" value="ECO:0007669"/>
    <property type="project" value="InterPro"/>
</dbReference>
<feature type="signal peptide" evidence="6">
    <location>
        <begin position="1"/>
        <end position="25"/>
    </location>
</feature>
<dbReference type="GO" id="GO:0008253">
    <property type="term" value="F:5'-nucleotidase activity"/>
    <property type="evidence" value="ECO:0007669"/>
    <property type="project" value="TreeGrafter"/>
</dbReference>